<dbReference type="EMBL" id="JAFKCU010000003">
    <property type="protein sequence ID" value="MBN7816997.1"/>
    <property type="molecule type" value="Genomic_DNA"/>
</dbReference>
<dbReference type="InterPro" id="IPR005467">
    <property type="entry name" value="His_kinase_dom"/>
</dbReference>
<keyword evidence="8" id="KW-1185">Reference proteome</keyword>
<dbReference type="PANTHER" id="PTHR43547:SF2">
    <property type="entry name" value="HYBRID SIGNAL TRANSDUCTION HISTIDINE KINASE C"/>
    <property type="match status" value="1"/>
</dbReference>
<dbReference type="SMART" id="SM00387">
    <property type="entry name" value="HATPase_c"/>
    <property type="match status" value="1"/>
</dbReference>
<evidence type="ECO:0000256" key="5">
    <source>
        <dbReference type="SAM" id="Phobius"/>
    </source>
</evidence>
<dbReference type="InterPro" id="IPR004358">
    <property type="entry name" value="Sig_transdc_His_kin-like_C"/>
</dbReference>
<evidence type="ECO:0000256" key="2">
    <source>
        <dbReference type="ARBA" id="ARBA00012438"/>
    </source>
</evidence>
<name>A0ABS3CIR6_9BACT</name>
<keyword evidence="3" id="KW-0597">Phosphoprotein</keyword>
<dbReference type="Proteomes" id="UP000664480">
    <property type="component" value="Unassembled WGS sequence"/>
</dbReference>
<comment type="catalytic activity">
    <reaction evidence="1">
        <text>ATP + protein L-histidine = ADP + protein N-phospho-L-histidine.</text>
        <dbReference type="EC" id="2.7.13.3"/>
    </reaction>
</comment>
<evidence type="ECO:0000313" key="7">
    <source>
        <dbReference type="EMBL" id="MBN7816997.1"/>
    </source>
</evidence>
<dbReference type="PANTHER" id="PTHR43547">
    <property type="entry name" value="TWO-COMPONENT HISTIDINE KINASE"/>
    <property type="match status" value="1"/>
</dbReference>
<dbReference type="SMART" id="SM00028">
    <property type="entry name" value="TPR"/>
    <property type="match status" value="4"/>
</dbReference>
<dbReference type="Pfam" id="PF02518">
    <property type="entry name" value="HATPase_c"/>
    <property type="match status" value="1"/>
</dbReference>
<dbReference type="SUPFAM" id="SSF48452">
    <property type="entry name" value="TPR-like"/>
    <property type="match status" value="2"/>
</dbReference>
<dbReference type="PRINTS" id="PR00344">
    <property type="entry name" value="BCTRLSENSOR"/>
</dbReference>
<dbReference type="PROSITE" id="PS50005">
    <property type="entry name" value="TPR"/>
    <property type="match status" value="3"/>
</dbReference>
<protein>
    <recommendedName>
        <fullName evidence="2">histidine kinase</fullName>
        <ecNumber evidence="2">2.7.13.3</ecNumber>
    </recommendedName>
</protein>
<dbReference type="InterPro" id="IPR003661">
    <property type="entry name" value="HisK_dim/P_dom"/>
</dbReference>
<evidence type="ECO:0000256" key="4">
    <source>
        <dbReference type="PROSITE-ProRule" id="PRU00339"/>
    </source>
</evidence>
<evidence type="ECO:0000256" key="3">
    <source>
        <dbReference type="ARBA" id="ARBA00022553"/>
    </source>
</evidence>
<feature type="transmembrane region" description="Helical" evidence="5">
    <location>
        <begin position="364"/>
        <end position="380"/>
    </location>
</feature>
<keyword evidence="5" id="KW-1133">Transmembrane helix</keyword>
<dbReference type="Pfam" id="PF00512">
    <property type="entry name" value="HisKA"/>
    <property type="match status" value="1"/>
</dbReference>
<reference evidence="7 8" key="1">
    <citation type="submission" date="2021-03" db="EMBL/GenBank/DDBJ databases">
        <title>novel species isolated from a fishpond in China.</title>
        <authorList>
            <person name="Lu H."/>
            <person name="Cai Z."/>
        </authorList>
    </citation>
    <scope>NUCLEOTIDE SEQUENCE [LARGE SCALE GENOMIC DNA]</scope>
    <source>
        <strain evidence="7 8">YJ13C</strain>
    </source>
</reference>
<proteinExistence type="predicted"/>
<organism evidence="7 8">
    <name type="scientific">Algoriphagus pacificus</name>
    <dbReference type="NCBI Taxonomy" id="2811234"/>
    <lineage>
        <taxon>Bacteria</taxon>
        <taxon>Pseudomonadati</taxon>
        <taxon>Bacteroidota</taxon>
        <taxon>Cytophagia</taxon>
        <taxon>Cytophagales</taxon>
        <taxon>Cyclobacteriaceae</taxon>
        <taxon>Algoriphagus</taxon>
    </lineage>
</organism>
<dbReference type="InterPro" id="IPR003594">
    <property type="entry name" value="HATPase_dom"/>
</dbReference>
<dbReference type="SUPFAM" id="SSF55874">
    <property type="entry name" value="ATPase domain of HSP90 chaperone/DNA topoisomerase II/histidine kinase"/>
    <property type="match status" value="1"/>
</dbReference>
<dbReference type="SUPFAM" id="SSF47384">
    <property type="entry name" value="Homodimeric domain of signal transducing histidine kinase"/>
    <property type="match status" value="1"/>
</dbReference>
<feature type="repeat" description="TPR" evidence="4">
    <location>
        <begin position="119"/>
        <end position="152"/>
    </location>
</feature>
<keyword evidence="7" id="KW-0808">Transferase</keyword>
<dbReference type="Gene3D" id="1.25.40.10">
    <property type="entry name" value="Tetratricopeptide repeat domain"/>
    <property type="match status" value="2"/>
</dbReference>
<keyword evidence="4" id="KW-0802">TPR repeat</keyword>
<evidence type="ECO:0000256" key="1">
    <source>
        <dbReference type="ARBA" id="ARBA00000085"/>
    </source>
</evidence>
<feature type="repeat" description="TPR" evidence="4">
    <location>
        <begin position="206"/>
        <end position="239"/>
    </location>
</feature>
<accession>A0ABS3CIR6</accession>
<evidence type="ECO:0000313" key="8">
    <source>
        <dbReference type="Proteomes" id="UP000664480"/>
    </source>
</evidence>
<evidence type="ECO:0000259" key="6">
    <source>
        <dbReference type="PROSITE" id="PS50109"/>
    </source>
</evidence>
<keyword evidence="5" id="KW-0812">Transmembrane</keyword>
<dbReference type="GO" id="GO:0016301">
    <property type="term" value="F:kinase activity"/>
    <property type="evidence" value="ECO:0007669"/>
    <property type="project" value="UniProtKB-KW"/>
</dbReference>
<dbReference type="InterPro" id="IPR011990">
    <property type="entry name" value="TPR-like_helical_dom_sf"/>
</dbReference>
<dbReference type="CDD" id="cd00082">
    <property type="entry name" value="HisKA"/>
    <property type="match status" value="1"/>
</dbReference>
<feature type="repeat" description="TPR" evidence="4">
    <location>
        <begin position="79"/>
        <end position="112"/>
    </location>
</feature>
<feature type="domain" description="Histidine kinase" evidence="6">
    <location>
        <begin position="423"/>
        <end position="631"/>
    </location>
</feature>
<gene>
    <name evidence="7" type="ORF">J0A69_16255</name>
</gene>
<dbReference type="Gene3D" id="1.10.287.130">
    <property type="match status" value="1"/>
</dbReference>
<dbReference type="RefSeq" id="WP_206587646.1">
    <property type="nucleotide sequence ID" value="NZ_JAFKCU010000003.1"/>
</dbReference>
<dbReference type="SMART" id="SM00388">
    <property type="entry name" value="HisKA"/>
    <property type="match status" value="1"/>
</dbReference>
<dbReference type="InterPro" id="IPR019734">
    <property type="entry name" value="TPR_rpt"/>
</dbReference>
<dbReference type="InterPro" id="IPR036890">
    <property type="entry name" value="HATPase_C_sf"/>
</dbReference>
<dbReference type="CDD" id="cd00075">
    <property type="entry name" value="HATPase"/>
    <property type="match status" value="1"/>
</dbReference>
<dbReference type="InterPro" id="IPR036097">
    <property type="entry name" value="HisK_dim/P_sf"/>
</dbReference>
<sequence>MSIFSFIFLAFFLPFQELNSNPRQKLIQDIKQAEKDSLKSALLLDLAKSYYAEDQDTALLLSNQSLEISRSEDLMKLQASAYNLIGVCYLIKSDFEKSLDSHYQALRIRESLSDSTGIMESYLNLGNIYYRLKDLPNAVEKFKTSLKIALALNHEKALGLLYNNIGSYYRDVWATYKRKVELDSAMYYLEKSLDYKTKFGDEGGETQTLIQLSELYEEKGDFDLSAELIFRALELSRKNKNNEGILSSLNRLSAVHRSKGEIRKAIKVSEEAFQLANEIGSPFQISIAADQLSSLYAVLGDYKKAFDYLSITDSYSDTIYNDSREKIREELSIKYESEKKELDLQKLANMEELAVMKIKYQKKLLIASILIALILLVLVFRQWKLNRKISLTNKKLVENNEIIKKQSLELEESNRFREKLFSIISHDLKTPLSSLKSTLDLWKSGILESGDMTYIVSLISKETSNASNLLDSILTWARTQMDENQKNFLQVSPRLIVDEIKKTFQLQIQQKNIEFLNLIPESTSILSDPDRLTLILRNLISNAIKFTEEGGRVMISIEGNTILVQDNGIGMDALQVKNIFSNKISTEGTKGEKGSGIGLMLTKDFADSIGAAIKVDSAKGEGTTFKLVLKS</sequence>
<dbReference type="PROSITE" id="PS50109">
    <property type="entry name" value="HIS_KIN"/>
    <property type="match status" value="1"/>
</dbReference>
<comment type="caution">
    <text evidence="7">The sequence shown here is derived from an EMBL/GenBank/DDBJ whole genome shotgun (WGS) entry which is preliminary data.</text>
</comment>
<keyword evidence="5" id="KW-0472">Membrane</keyword>
<dbReference type="Gene3D" id="3.30.565.10">
    <property type="entry name" value="Histidine kinase-like ATPase, C-terminal domain"/>
    <property type="match status" value="1"/>
</dbReference>
<dbReference type="EC" id="2.7.13.3" evidence="2"/>
<keyword evidence="7" id="KW-0418">Kinase</keyword>
<dbReference type="Pfam" id="PF13424">
    <property type="entry name" value="TPR_12"/>
    <property type="match status" value="1"/>
</dbReference>
<dbReference type="Pfam" id="PF13176">
    <property type="entry name" value="TPR_7"/>
    <property type="match status" value="1"/>
</dbReference>